<gene>
    <name evidence="3" type="ORF">POPTR_018G024100</name>
</gene>
<feature type="compositionally biased region" description="Polar residues" evidence="2">
    <location>
        <begin position="8"/>
        <end position="18"/>
    </location>
</feature>
<organism evidence="3 4">
    <name type="scientific">Populus trichocarpa</name>
    <name type="common">Western balsam poplar</name>
    <name type="synonym">Populus balsamifera subsp. trichocarpa</name>
    <dbReference type="NCBI Taxonomy" id="3694"/>
    <lineage>
        <taxon>Eukaryota</taxon>
        <taxon>Viridiplantae</taxon>
        <taxon>Streptophyta</taxon>
        <taxon>Embryophyta</taxon>
        <taxon>Tracheophyta</taxon>
        <taxon>Spermatophyta</taxon>
        <taxon>Magnoliopsida</taxon>
        <taxon>eudicotyledons</taxon>
        <taxon>Gunneridae</taxon>
        <taxon>Pentapetalae</taxon>
        <taxon>rosids</taxon>
        <taxon>fabids</taxon>
        <taxon>Malpighiales</taxon>
        <taxon>Salicaceae</taxon>
        <taxon>Saliceae</taxon>
        <taxon>Populus</taxon>
    </lineage>
</organism>
<dbReference type="AlphaFoldDB" id="A0A2K1WUQ1"/>
<accession>A0A2K1WUQ1</accession>
<evidence type="ECO:0000313" key="3">
    <source>
        <dbReference type="EMBL" id="PNS92260.1"/>
    </source>
</evidence>
<dbReference type="Pfam" id="PF24068">
    <property type="entry name" value="TPD1_C"/>
    <property type="match status" value="1"/>
</dbReference>
<dbReference type="InParanoid" id="A0A2K1WUQ1"/>
<dbReference type="Proteomes" id="UP000006729">
    <property type="component" value="Chromosome 18"/>
</dbReference>
<name>A0A2K1WUQ1_POPTR</name>
<protein>
    <submittedName>
        <fullName evidence="3">Uncharacterized protein</fullName>
    </submittedName>
</protein>
<feature type="region of interest" description="Disordered" evidence="2">
    <location>
        <begin position="1"/>
        <end position="20"/>
    </location>
</feature>
<dbReference type="EMBL" id="CM009307">
    <property type="protein sequence ID" value="PNS92260.1"/>
    <property type="molecule type" value="Genomic_DNA"/>
</dbReference>
<dbReference type="GO" id="GO:0001709">
    <property type="term" value="P:cell fate determination"/>
    <property type="evidence" value="ECO:0000318"/>
    <property type="project" value="GO_Central"/>
</dbReference>
<dbReference type="InterPro" id="IPR040361">
    <property type="entry name" value="TPD1"/>
</dbReference>
<evidence type="ECO:0000256" key="1">
    <source>
        <dbReference type="ARBA" id="ARBA00022729"/>
    </source>
</evidence>
<keyword evidence="1" id="KW-0732">Signal</keyword>
<dbReference type="PANTHER" id="PTHR33184:SF69">
    <property type="match status" value="1"/>
</dbReference>
<proteinExistence type="predicted"/>
<evidence type="ECO:0000313" key="4">
    <source>
        <dbReference type="Proteomes" id="UP000006729"/>
    </source>
</evidence>
<dbReference type="PANTHER" id="PTHR33184">
    <property type="entry name" value="PROTEIN TAPETUM DETERMINANT 1-LIKE-RELATED"/>
    <property type="match status" value="1"/>
</dbReference>
<keyword evidence="4" id="KW-1185">Reference proteome</keyword>
<sequence>MEEGKSISHPTSHRSNPSPIIDHEIFRSKTEVLVQNKPQWKVTILNDRICTRFQIKLACDGFQAVEDIASSILSVGDDEYHINHEQPLYRISFFMPIYSEIACS</sequence>
<evidence type="ECO:0000256" key="2">
    <source>
        <dbReference type="SAM" id="MobiDB-lite"/>
    </source>
</evidence>
<reference evidence="3 4" key="1">
    <citation type="journal article" date="2006" name="Science">
        <title>The genome of black cottonwood, Populus trichocarpa (Torr. &amp; Gray).</title>
        <authorList>
            <person name="Tuskan G.A."/>
            <person name="Difazio S."/>
            <person name="Jansson S."/>
            <person name="Bohlmann J."/>
            <person name="Grigoriev I."/>
            <person name="Hellsten U."/>
            <person name="Putnam N."/>
            <person name="Ralph S."/>
            <person name="Rombauts S."/>
            <person name="Salamov A."/>
            <person name="Schein J."/>
            <person name="Sterck L."/>
            <person name="Aerts A."/>
            <person name="Bhalerao R.R."/>
            <person name="Bhalerao R.P."/>
            <person name="Blaudez D."/>
            <person name="Boerjan W."/>
            <person name="Brun A."/>
            <person name="Brunner A."/>
            <person name="Busov V."/>
            <person name="Campbell M."/>
            <person name="Carlson J."/>
            <person name="Chalot M."/>
            <person name="Chapman J."/>
            <person name="Chen G.L."/>
            <person name="Cooper D."/>
            <person name="Coutinho P.M."/>
            <person name="Couturier J."/>
            <person name="Covert S."/>
            <person name="Cronk Q."/>
            <person name="Cunningham R."/>
            <person name="Davis J."/>
            <person name="Degroeve S."/>
            <person name="Dejardin A."/>
            <person name="Depamphilis C."/>
            <person name="Detter J."/>
            <person name="Dirks B."/>
            <person name="Dubchak I."/>
            <person name="Duplessis S."/>
            <person name="Ehlting J."/>
            <person name="Ellis B."/>
            <person name="Gendler K."/>
            <person name="Goodstein D."/>
            <person name="Gribskov M."/>
            <person name="Grimwood J."/>
            <person name="Groover A."/>
            <person name="Gunter L."/>
            <person name="Hamberger B."/>
            <person name="Heinze B."/>
            <person name="Helariutta Y."/>
            <person name="Henrissat B."/>
            <person name="Holligan D."/>
            <person name="Holt R."/>
            <person name="Huang W."/>
            <person name="Islam-Faridi N."/>
            <person name="Jones S."/>
            <person name="Jones-Rhoades M."/>
            <person name="Jorgensen R."/>
            <person name="Joshi C."/>
            <person name="Kangasjarvi J."/>
            <person name="Karlsson J."/>
            <person name="Kelleher C."/>
            <person name="Kirkpatrick R."/>
            <person name="Kirst M."/>
            <person name="Kohler A."/>
            <person name="Kalluri U."/>
            <person name="Larimer F."/>
            <person name="Leebens-Mack J."/>
            <person name="Leple J.C."/>
            <person name="Locascio P."/>
            <person name="Lou Y."/>
            <person name="Lucas S."/>
            <person name="Martin F."/>
            <person name="Montanini B."/>
            <person name="Napoli C."/>
            <person name="Nelson D.R."/>
            <person name="Nelson C."/>
            <person name="Nieminen K."/>
            <person name="Nilsson O."/>
            <person name="Pereda V."/>
            <person name="Peter G."/>
            <person name="Philippe R."/>
            <person name="Pilate G."/>
            <person name="Poliakov A."/>
            <person name="Razumovskaya J."/>
            <person name="Richardson P."/>
            <person name="Rinaldi C."/>
            <person name="Ritland K."/>
            <person name="Rouze P."/>
            <person name="Ryaboy D."/>
            <person name="Schmutz J."/>
            <person name="Schrader J."/>
            <person name="Segerman B."/>
            <person name="Shin H."/>
            <person name="Siddiqui A."/>
            <person name="Sterky F."/>
            <person name="Terry A."/>
            <person name="Tsai C.J."/>
            <person name="Uberbacher E."/>
            <person name="Unneberg P."/>
            <person name="Vahala J."/>
            <person name="Wall K."/>
            <person name="Wessler S."/>
            <person name="Yang G."/>
            <person name="Yin T."/>
            <person name="Douglas C."/>
            <person name="Marra M."/>
            <person name="Sandberg G."/>
            <person name="Van de Peer Y."/>
            <person name="Rokhsar D."/>
        </authorList>
    </citation>
    <scope>NUCLEOTIDE SEQUENCE [LARGE SCALE GENOMIC DNA]</scope>
    <source>
        <strain evidence="4">cv. Nisqually</strain>
    </source>
</reference>